<reference evidence="1 2" key="1">
    <citation type="submission" date="2018-06" db="EMBL/GenBank/DDBJ databases">
        <title>Genomic Encyclopedia of Archaeal and Bacterial Type Strains, Phase II (KMG-II): from individual species to whole genera.</title>
        <authorList>
            <person name="Goeker M."/>
        </authorList>
    </citation>
    <scope>NUCLEOTIDE SEQUENCE [LARGE SCALE GENOMIC DNA]</scope>
    <source>
        <strain evidence="1 2">DSM 21851</strain>
    </source>
</reference>
<protein>
    <submittedName>
        <fullName evidence="1">Uncharacterized protein</fullName>
    </submittedName>
</protein>
<name>A0A327X0J8_LARAB</name>
<evidence type="ECO:0000313" key="2">
    <source>
        <dbReference type="Proteomes" id="UP000248790"/>
    </source>
</evidence>
<comment type="caution">
    <text evidence="1">The sequence shown here is derived from an EMBL/GenBank/DDBJ whole genome shotgun (WGS) entry which is preliminary data.</text>
</comment>
<dbReference type="AlphaFoldDB" id="A0A327X0J8"/>
<evidence type="ECO:0000313" key="1">
    <source>
        <dbReference type="EMBL" id="RAJ98135.1"/>
    </source>
</evidence>
<dbReference type="Proteomes" id="UP000248790">
    <property type="component" value="Unassembled WGS sequence"/>
</dbReference>
<dbReference type="EMBL" id="QLMC01000003">
    <property type="protein sequence ID" value="RAJ98135.1"/>
    <property type="molecule type" value="Genomic_DNA"/>
</dbReference>
<dbReference type="SUPFAM" id="SSF48452">
    <property type="entry name" value="TPR-like"/>
    <property type="match status" value="1"/>
</dbReference>
<gene>
    <name evidence="1" type="ORF">LX87_03043</name>
</gene>
<dbReference type="Gene3D" id="1.25.40.10">
    <property type="entry name" value="Tetratricopeptide repeat domain"/>
    <property type="match status" value="2"/>
</dbReference>
<dbReference type="InterPro" id="IPR011990">
    <property type="entry name" value="TPR-like_helical_dom_sf"/>
</dbReference>
<keyword evidence="2" id="KW-1185">Reference proteome</keyword>
<organism evidence="1 2">
    <name type="scientific">Larkinella arboricola</name>
    <dbReference type="NCBI Taxonomy" id="643671"/>
    <lineage>
        <taxon>Bacteria</taxon>
        <taxon>Pseudomonadati</taxon>
        <taxon>Bacteroidota</taxon>
        <taxon>Cytophagia</taxon>
        <taxon>Cytophagales</taxon>
        <taxon>Spirosomataceae</taxon>
        <taxon>Larkinella</taxon>
    </lineage>
</organism>
<accession>A0A327X0J8</accession>
<proteinExistence type="predicted"/>
<sequence>MHQRSIGVSTLKRHMNNRTKAIQFFGLLLCLPLGVFAQPGQLVSSARKVEADKSDTVVELSKEVNSASVNPMTAPLFGEQGKTTEHIAWEVRFLSECDQNFTNRAEASQFFSSRAWEYLTEGQLDTAAYRFNLAWLLNTKNADPYWGLGVICYQQNKTAESIRLLKKGLEVADTNAVLMTDLATVELKHYKETKDNELLEDAIEVLNKALKYDLTNANTFMRLSWANFAKGDYTASWENLHKARSLDLSAVDLVFIQELREKMPDPKGFFK</sequence>